<protein>
    <submittedName>
        <fullName evidence="1">Uncharacterized protein</fullName>
    </submittedName>
</protein>
<dbReference type="AlphaFoldDB" id="A0A256GK30"/>
<dbReference type="Proteomes" id="UP000216188">
    <property type="component" value="Unassembled WGS sequence"/>
</dbReference>
<name>A0A256GK30_9HYPH</name>
<sequence>MTGAEEASIPPALIGNAKPRKLHAFGVLHEKGSLTDKAVENAKN</sequence>
<organism evidence="1 2">
    <name type="scientific">Brucella pseudogrignonensis</name>
    <dbReference type="NCBI Taxonomy" id="419475"/>
    <lineage>
        <taxon>Bacteria</taxon>
        <taxon>Pseudomonadati</taxon>
        <taxon>Pseudomonadota</taxon>
        <taxon>Alphaproteobacteria</taxon>
        <taxon>Hyphomicrobiales</taxon>
        <taxon>Brucellaceae</taxon>
        <taxon>Brucella/Ochrobactrum group</taxon>
        <taxon>Brucella</taxon>
    </lineage>
</organism>
<gene>
    <name evidence="1" type="ORF">CEV34_2181</name>
</gene>
<evidence type="ECO:0000313" key="1">
    <source>
        <dbReference type="EMBL" id="OYR27358.1"/>
    </source>
</evidence>
<comment type="caution">
    <text evidence="1">The sequence shown here is derived from an EMBL/GenBank/DDBJ whole genome shotgun (WGS) entry which is preliminary data.</text>
</comment>
<dbReference type="EMBL" id="NNRM01000017">
    <property type="protein sequence ID" value="OYR27358.1"/>
    <property type="molecule type" value="Genomic_DNA"/>
</dbReference>
<proteinExistence type="predicted"/>
<keyword evidence="2" id="KW-1185">Reference proteome</keyword>
<evidence type="ECO:0000313" key="2">
    <source>
        <dbReference type="Proteomes" id="UP000216188"/>
    </source>
</evidence>
<accession>A0A256GK30</accession>
<reference evidence="1 2" key="1">
    <citation type="submission" date="2017-07" db="EMBL/GenBank/DDBJ databases">
        <title>Phylogenetic study on the rhizospheric bacterium Ochrobactrum sp. A44.</title>
        <authorList>
            <person name="Krzyzanowska D.M."/>
            <person name="Ossowicki A."/>
            <person name="Rajewska M."/>
            <person name="Maciag T."/>
            <person name="Kaczynski Z."/>
            <person name="Czerwicka M."/>
            <person name="Jafra S."/>
        </authorList>
    </citation>
    <scope>NUCLEOTIDE SEQUENCE [LARGE SCALE GENOMIC DNA]</scope>
    <source>
        <strain evidence="1 2">CCUG 30717</strain>
    </source>
</reference>